<dbReference type="EMBL" id="AMQN01009014">
    <property type="status" value="NOT_ANNOTATED_CDS"/>
    <property type="molecule type" value="Genomic_DNA"/>
</dbReference>
<name>R7U7V8_CAPTE</name>
<gene>
    <name evidence="9" type="ORF">CAPTEDRAFT_229206</name>
</gene>
<dbReference type="SUPFAM" id="SSF47576">
    <property type="entry name" value="Calponin-homology domain, CH-domain"/>
    <property type="match status" value="1"/>
</dbReference>
<dbReference type="EnsemblMetazoa" id="CapteT229206">
    <property type="protein sequence ID" value="CapteP229206"/>
    <property type="gene ID" value="CapteG229206"/>
</dbReference>
<evidence type="ECO:0000259" key="8">
    <source>
        <dbReference type="PROSITE" id="PS51848"/>
    </source>
</evidence>
<dbReference type="EMBL" id="KB304411">
    <property type="protein sequence ID" value="ELU02059.1"/>
    <property type="molecule type" value="Genomic_DNA"/>
</dbReference>
<feature type="region of interest" description="Disordered" evidence="6">
    <location>
        <begin position="871"/>
        <end position="904"/>
    </location>
</feature>
<dbReference type="InterPro" id="IPR022735">
    <property type="entry name" value="bMERB_dom"/>
</dbReference>
<evidence type="ECO:0000259" key="7">
    <source>
        <dbReference type="PROSITE" id="PS50021"/>
    </source>
</evidence>
<evidence type="ECO:0000313" key="9">
    <source>
        <dbReference type="EMBL" id="ELU02059.1"/>
    </source>
</evidence>
<feature type="compositionally biased region" description="Polar residues" evidence="6">
    <location>
        <begin position="642"/>
        <end position="653"/>
    </location>
</feature>
<feature type="compositionally biased region" description="Basic and acidic residues" evidence="6">
    <location>
        <begin position="728"/>
        <end position="747"/>
    </location>
</feature>
<dbReference type="CDD" id="cd21253">
    <property type="entry name" value="CH_MICALL2"/>
    <property type="match status" value="1"/>
</dbReference>
<feature type="compositionally biased region" description="Basic and acidic residues" evidence="6">
    <location>
        <begin position="136"/>
        <end position="148"/>
    </location>
</feature>
<feature type="compositionally biased region" description="Basic and acidic residues" evidence="6">
    <location>
        <begin position="672"/>
        <end position="694"/>
    </location>
</feature>
<evidence type="ECO:0000256" key="5">
    <source>
        <dbReference type="SAM" id="Coils"/>
    </source>
</evidence>
<dbReference type="PROSITE" id="PS51848">
    <property type="entry name" value="BMERB"/>
    <property type="match status" value="1"/>
</dbReference>
<feature type="domain" description="BMERB" evidence="8">
    <location>
        <begin position="907"/>
        <end position="1056"/>
    </location>
</feature>
<dbReference type="SMART" id="SM01203">
    <property type="entry name" value="DUF3585"/>
    <property type="match status" value="1"/>
</dbReference>
<evidence type="ECO:0008006" key="12">
    <source>
        <dbReference type="Google" id="ProtNLM"/>
    </source>
</evidence>
<feature type="region of interest" description="Disordered" evidence="6">
    <location>
        <begin position="1056"/>
        <end position="1118"/>
    </location>
</feature>
<dbReference type="PANTHER" id="PTHR23167:SF90">
    <property type="entry name" value="MICAL-LIKE PROTEIN 1"/>
    <property type="match status" value="1"/>
</dbReference>
<organism evidence="9">
    <name type="scientific">Capitella teleta</name>
    <name type="common">Polychaete worm</name>
    <dbReference type="NCBI Taxonomy" id="283909"/>
    <lineage>
        <taxon>Eukaryota</taxon>
        <taxon>Metazoa</taxon>
        <taxon>Spiralia</taxon>
        <taxon>Lophotrochozoa</taxon>
        <taxon>Annelida</taxon>
        <taxon>Polychaeta</taxon>
        <taxon>Sedentaria</taxon>
        <taxon>Scolecida</taxon>
        <taxon>Capitellidae</taxon>
        <taxon>Capitella</taxon>
    </lineage>
</organism>
<feature type="compositionally biased region" description="Basic residues" evidence="6">
    <location>
        <begin position="1065"/>
        <end position="1081"/>
    </location>
</feature>
<evidence type="ECO:0000313" key="10">
    <source>
        <dbReference type="EnsemblMetazoa" id="CapteP229206"/>
    </source>
</evidence>
<dbReference type="InterPro" id="IPR001715">
    <property type="entry name" value="CH_dom"/>
</dbReference>
<protein>
    <recommendedName>
        <fullName evidence="12">Calponin-homology (CH) domain-containing protein</fullName>
    </recommendedName>
</protein>
<feature type="domain" description="Calponin-homology (CH)" evidence="7">
    <location>
        <begin position="2"/>
        <end position="108"/>
    </location>
</feature>
<dbReference type="Gene3D" id="1.10.418.10">
    <property type="entry name" value="Calponin-like domain"/>
    <property type="match status" value="1"/>
</dbReference>
<keyword evidence="2" id="KW-0597">Phosphoprotein</keyword>
<dbReference type="HOGENOM" id="CLU_008660_0_0_1"/>
<evidence type="ECO:0000256" key="1">
    <source>
        <dbReference type="ARBA" id="ARBA00004177"/>
    </source>
</evidence>
<reference evidence="9 11" key="2">
    <citation type="journal article" date="2013" name="Nature">
        <title>Insights into bilaterian evolution from three spiralian genomes.</title>
        <authorList>
            <person name="Simakov O."/>
            <person name="Marletaz F."/>
            <person name="Cho S.J."/>
            <person name="Edsinger-Gonzales E."/>
            <person name="Havlak P."/>
            <person name="Hellsten U."/>
            <person name="Kuo D.H."/>
            <person name="Larsson T."/>
            <person name="Lv J."/>
            <person name="Arendt D."/>
            <person name="Savage R."/>
            <person name="Osoegawa K."/>
            <person name="de Jong P."/>
            <person name="Grimwood J."/>
            <person name="Chapman J.A."/>
            <person name="Shapiro H."/>
            <person name="Aerts A."/>
            <person name="Otillar R.P."/>
            <person name="Terry A.Y."/>
            <person name="Boore J.L."/>
            <person name="Grigoriev I.V."/>
            <person name="Lindberg D.R."/>
            <person name="Seaver E.C."/>
            <person name="Weisblat D.A."/>
            <person name="Putnam N.H."/>
            <person name="Rokhsar D.S."/>
        </authorList>
    </citation>
    <scope>NUCLEOTIDE SEQUENCE</scope>
    <source>
        <strain evidence="9 11">I ESC-2004</strain>
    </source>
</reference>
<feature type="compositionally biased region" description="Basic and acidic residues" evidence="6">
    <location>
        <begin position="602"/>
        <end position="623"/>
    </location>
</feature>
<comment type="subcellular location">
    <subcellularLocation>
        <location evidence="1">Endosome</location>
    </subcellularLocation>
</comment>
<sequence>MAAKVKALQQWCKRQCEGYRDVTVTNMTSSWKSGLAFCAIIHRYRPDLIDYDSLKKEDVFDNNKLAFDVAQNELNIPALLDPEDMVEMTVPDKLCIVTYVSQYHNYFRKFEPAGGPGVTATRTPSKRPLPSLTRSEVTDSKKAKEQKEASLNQQTMKQISPSDLQNGNAEPPKKYGTLGDRCCVCSQKVYIMERHMEGSKLYHRKCLRDLQRSSWSPTQKNFRETPPWNLEKRPLDQVDAPKAQEGKSHDLVKTLCGAPSVYKGFNASAKAVTPMEVERPPPRPGHLPVGSSMDNNARKTRRDMPPRSMDSKSVKQKPDDSKVLSGLMMNLEKVRQHNAVSSVEKDSQPKAMLKPVEVPAKSAREPAKHVWEPVKPVREPFKPVTEPGKPFKDPVKPFKEPVKTGWEPVKPVMGRVKEPVETFPVARNRSTSPPKSILKHFDPVTSPSESAPCPELGRSSSPPKSILKHTEFSPDTKQEDAPRRSILKRGSFDSESDEWDESLSTSPHRKKSILKGRGTDSGGSDPDSGPNSRVTSPSRSILKNSTEWLASPEPDDSPRRILKQSPLDHKESPRSILKKSLETPDASPVRSHVRLLPLITTPKDDKPKGILKTRSDDEGEKSVKTTWSPALLKAKKSPGAPSVSTSFAQNGNNEKPAWQVEAERRQKARGGKYVDPEKKHLLTSEDAKTADPMRAKSPVASAEVSRVKPEASVRPKKKQAPPPPAPVDIKKEHKTPQRNGHPLDKEMVVPPVNVPCYLGMNMNDILQKQMSLKKSRPPSTVQQYPIPSGPVDPVHSYHVPSPPPSPPPSLPPRKARIIRSPAFRIADEDAEQQQQDQNNNPPSPSAKRRILPDTDFSFSASRDFGLLDKLDGVSRTSPVPPGLPSFPPPPPPTHQWDSGDDHMNIPKRRVNAEARMATLQIVQTLEGLDDQLRGLEEYGRDLEEKIRGGTDEAMDEDELMAQWFELVNQKNELVRKESELMYRQRQQELEDLHEELEYDLRCLMDKPEDQKTSSDKIREDALLKELLDTVSQRNNIVDSMEEDRIRYMEEDQEIAEMLAQTSSSQKKKKKKNKKKEKKQKVKTPELSSSPDFEIDEIDCEKEREKDKKKGKFFGFSAS</sequence>
<keyword evidence="4 5" id="KW-0175">Coiled coil</keyword>
<accession>R7U7V8</accession>
<dbReference type="PANTHER" id="PTHR23167">
    <property type="entry name" value="CALPONIN HOMOLOGY DOMAIN-CONTAINING PROTEIN DDB_G0272472-RELATED"/>
    <property type="match status" value="1"/>
</dbReference>
<evidence type="ECO:0000256" key="4">
    <source>
        <dbReference type="ARBA" id="ARBA00023054"/>
    </source>
</evidence>
<dbReference type="STRING" id="283909.R7U7V8"/>
<dbReference type="SUPFAM" id="SSF57716">
    <property type="entry name" value="Glucocorticoid receptor-like (DNA-binding domain)"/>
    <property type="match status" value="1"/>
</dbReference>
<evidence type="ECO:0000313" key="11">
    <source>
        <dbReference type="Proteomes" id="UP000014760"/>
    </source>
</evidence>
<feature type="region of interest" description="Disordered" evidence="6">
    <location>
        <begin position="273"/>
        <end position="321"/>
    </location>
</feature>
<feature type="compositionally biased region" description="Pro residues" evidence="6">
    <location>
        <begin position="800"/>
        <end position="811"/>
    </location>
</feature>
<evidence type="ECO:0000256" key="6">
    <source>
        <dbReference type="SAM" id="MobiDB-lite"/>
    </source>
</evidence>
<feature type="region of interest" description="Disordered" evidence="6">
    <location>
        <begin position="379"/>
        <end position="406"/>
    </location>
</feature>
<dbReference type="InterPro" id="IPR036872">
    <property type="entry name" value="CH_dom_sf"/>
</dbReference>
<feature type="region of interest" description="Disordered" evidence="6">
    <location>
        <begin position="114"/>
        <end position="172"/>
    </location>
</feature>
<reference evidence="11" key="1">
    <citation type="submission" date="2012-12" db="EMBL/GenBank/DDBJ databases">
        <authorList>
            <person name="Hellsten U."/>
            <person name="Grimwood J."/>
            <person name="Chapman J.A."/>
            <person name="Shapiro H."/>
            <person name="Aerts A."/>
            <person name="Otillar R.P."/>
            <person name="Terry A.Y."/>
            <person name="Boore J.L."/>
            <person name="Simakov O."/>
            <person name="Marletaz F."/>
            <person name="Cho S.-J."/>
            <person name="Edsinger-Gonzales E."/>
            <person name="Havlak P."/>
            <person name="Kuo D.-H."/>
            <person name="Larsson T."/>
            <person name="Lv J."/>
            <person name="Arendt D."/>
            <person name="Savage R."/>
            <person name="Osoegawa K."/>
            <person name="de Jong P."/>
            <person name="Lindberg D.R."/>
            <person name="Seaver E.C."/>
            <person name="Weisblat D.A."/>
            <person name="Putnam N.H."/>
            <person name="Grigoriev I.V."/>
            <person name="Rokhsar D.S."/>
        </authorList>
    </citation>
    <scope>NUCLEOTIDE SEQUENCE</scope>
    <source>
        <strain evidence="11">I ESC-2004</strain>
    </source>
</reference>
<dbReference type="InterPro" id="IPR050540">
    <property type="entry name" value="F-actin_Monoox_Mical"/>
</dbReference>
<evidence type="ECO:0000256" key="3">
    <source>
        <dbReference type="ARBA" id="ARBA00022753"/>
    </source>
</evidence>
<reference evidence="10" key="3">
    <citation type="submission" date="2015-06" db="UniProtKB">
        <authorList>
            <consortium name="EnsemblMetazoa"/>
        </authorList>
    </citation>
    <scope>IDENTIFICATION</scope>
</reference>
<dbReference type="FunFam" id="1.10.418.10:FF:000023">
    <property type="entry name" value="EH domain-binding protein 1 isoform X1"/>
    <property type="match status" value="1"/>
</dbReference>
<proteinExistence type="predicted"/>
<feature type="region of interest" description="Disordered" evidence="6">
    <location>
        <begin position="768"/>
        <end position="854"/>
    </location>
</feature>
<dbReference type="PROSITE" id="PS50021">
    <property type="entry name" value="CH"/>
    <property type="match status" value="1"/>
</dbReference>
<feature type="compositionally biased region" description="Polar residues" evidence="6">
    <location>
        <begin position="531"/>
        <end position="548"/>
    </location>
</feature>
<dbReference type="GO" id="GO:0005768">
    <property type="term" value="C:endosome"/>
    <property type="evidence" value="ECO:0007669"/>
    <property type="project" value="UniProtKB-SubCell"/>
</dbReference>
<dbReference type="Pfam" id="PF00307">
    <property type="entry name" value="CH"/>
    <property type="match status" value="1"/>
</dbReference>
<feature type="compositionally biased region" description="Pro residues" evidence="6">
    <location>
        <begin position="878"/>
        <end position="893"/>
    </location>
</feature>
<evidence type="ECO:0000256" key="2">
    <source>
        <dbReference type="ARBA" id="ARBA00022553"/>
    </source>
</evidence>
<dbReference type="AlphaFoldDB" id="R7U7V8"/>
<dbReference type="Pfam" id="PF12130">
    <property type="entry name" value="bMERB_dom"/>
    <property type="match status" value="1"/>
</dbReference>
<feature type="coiled-coil region" evidence="5">
    <location>
        <begin position="975"/>
        <end position="1006"/>
    </location>
</feature>
<feature type="compositionally biased region" description="Basic and acidic residues" evidence="6">
    <location>
        <begin position="468"/>
        <end position="483"/>
    </location>
</feature>
<feature type="compositionally biased region" description="Polar residues" evidence="6">
    <location>
        <begin position="149"/>
        <end position="168"/>
    </location>
</feature>
<dbReference type="SMART" id="SM00033">
    <property type="entry name" value="CH"/>
    <property type="match status" value="1"/>
</dbReference>
<feature type="compositionally biased region" description="Basic and acidic residues" evidence="6">
    <location>
        <begin position="302"/>
        <end position="321"/>
    </location>
</feature>
<keyword evidence="3" id="KW-0967">Endosome</keyword>
<dbReference type="FunCoup" id="R7U7V8">
    <property type="interactions" value="489"/>
</dbReference>
<dbReference type="Proteomes" id="UP000014760">
    <property type="component" value="Unassembled WGS sequence"/>
</dbReference>
<dbReference type="OMA" id="GHNKSTH"/>
<feature type="compositionally biased region" description="Basic and acidic residues" evidence="6">
    <location>
        <begin position="389"/>
        <end position="402"/>
    </location>
</feature>
<dbReference type="OrthoDB" id="18853at2759"/>
<keyword evidence="11" id="KW-1185">Reference proteome</keyword>
<feature type="region of interest" description="Disordered" evidence="6">
    <location>
        <begin position="420"/>
        <end position="748"/>
    </location>
</feature>